<evidence type="ECO:0000256" key="7">
    <source>
        <dbReference type="ARBA" id="ARBA00023004"/>
    </source>
</evidence>
<dbReference type="InterPro" id="IPR023066">
    <property type="entry name" value="Quinolinate_synth_type2"/>
</dbReference>
<name>A0ABN1JN50_9CLOT</name>
<dbReference type="InterPro" id="IPR036094">
    <property type="entry name" value="NadA_sf"/>
</dbReference>
<dbReference type="RefSeq" id="WP_343762215.1">
    <property type="nucleotide sequence ID" value="NZ_BAAACG010000010.1"/>
</dbReference>
<evidence type="ECO:0000256" key="2">
    <source>
        <dbReference type="ARBA" id="ARBA00012669"/>
    </source>
</evidence>
<comment type="similarity">
    <text evidence="9">Belongs to the quinolinate synthase family. Type 2 subfamily.</text>
</comment>
<dbReference type="SUPFAM" id="SSF142754">
    <property type="entry name" value="NadA-like"/>
    <property type="match status" value="1"/>
</dbReference>
<feature type="binding site" evidence="9">
    <location>
        <begin position="195"/>
        <end position="197"/>
    </location>
    <ligand>
        <name>iminosuccinate</name>
        <dbReference type="ChEBI" id="CHEBI:77875"/>
    </ligand>
</feature>
<evidence type="ECO:0000256" key="3">
    <source>
        <dbReference type="ARBA" id="ARBA00022485"/>
    </source>
</evidence>
<comment type="function">
    <text evidence="9">Catalyzes the condensation of iminoaspartate with dihydroxyacetone phosphate to form quinolinate.</text>
</comment>
<comment type="caution">
    <text evidence="10">The sequence shown here is derived from an EMBL/GenBank/DDBJ whole genome shotgun (WGS) entry which is preliminary data.</text>
</comment>
<keyword evidence="11" id="KW-1185">Reference proteome</keyword>
<feature type="binding site" evidence="9">
    <location>
        <position position="83"/>
    </location>
    <ligand>
        <name>[4Fe-4S] cluster</name>
        <dbReference type="ChEBI" id="CHEBI:49883"/>
    </ligand>
</feature>
<evidence type="ECO:0000256" key="5">
    <source>
        <dbReference type="ARBA" id="ARBA00022679"/>
    </source>
</evidence>
<feature type="binding site" evidence="9">
    <location>
        <position position="38"/>
    </location>
    <ligand>
        <name>iminosuccinate</name>
        <dbReference type="ChEBI" id="CHEBI:77875"/>
    </ligand>
</feature>
<evidence type="ECO:0000256" key="4">
    <source>
        <dbReference type="ARBA" id="ARBA00022642"/>
    </source>
</evidence>
<feature type="binding site" evidence="9">
    <location>
        <position position="212"/>
    </location>
    <ligand>
        <name>iminosuccinate</name>
        <dbReference type="ChEBI" id="CHEBI:77875"/>
    </ligand>
</feature>
<dbReference type="InterPro" id="IPR003473">
    <property type="entry name" value="NadA"/>
</dbReference>
<dbReference type="PANTHER" id="PTHR30573">
    <property type="entry name" value="QUINOLINATE SYNTHETASE A"/>
    <property type="match status" value="1"/>
</dbReference>
<keyword evidence="4 9" id="KW-0662">Pyridine nucleotide biosynthesis</keyword>
<dbReference type="Proteomes" id="UP001501510">
    <property type="component" value="Unassembled WGS sequence"/>
</dbReference>
<dbReference type="EC" id="2.5.1.72" evidence="2 9"/>
<gene>
    <name evidence="9 10" type="primary">nadA</name>
    <name evidence="10" type="ORF">GCM10008906_26810</name>
</gene>
<keyword evidence="7 9" id="KW-0408">Iron</keyword>
<organism evidence="10 11">
    <name type="scientific">Clostridium oceanicum</name>
    <dbReference type="NCBI Taxonomy" id="1543"/>
    <lineage>
        <taxon>Bacteria</taxon>
        <taxon>Bacillati</taxon>
        <taxon>Bacillota</taxon>
        <taxon>Clostridia</taxon>
        <taxon>Eubacteriales</taxon>
        <taxon>Clostridiaceae</taxon>
        <taxon>Clostridium</taxon>
    </lineage>
</organism>
<comment type="pathway">
    <text evidence="1 9">Cofactor biosynthesis; NAD(+) biosynthesis; quinolinate from iminoaspartate: step 1/1.</text>
</comment>
<feature type="binding site" evidence="9">
    <location>
        <position position="126"/>
    </location>
    <ligand>
        <name>iminosuccinate</name>
        <dbReference type="ChEBI" id="CHEBI:77875"/>
    </ligand>
</feature>
<accession>A0ABN1JN50</accession>
<dbReference type="NCBIfam" id="TIGR00550">
    <property type="entry name" value="nadA"/>
    <property type="match status" value="1"/>
</dbReference>
<comment type="subcellular location">
    <subcellularLocation>
        <location evidence="9">Cytoplasm</location>
    </subcellularLocation>
</comment>
<dbReference type="Gene3D" id="3.40.50.10800">
    <property type="entry name" value="NadA-like"/>
    <property type="match status" value="3"/>
</dbReference>
<feature type="binding site" evidence="9">
    <location>
        <begin position="109"/>
        <end position="111"/>
    </location>
    <ligand>
        <name>iminosuccinate</name>
        <dbReference type="ChEBI" id="CHEBI:77875"/>
    </ligand>
</feature>
<keyword evidence="9" id="KW-0963">Cytoplasm</keyword>
<dbReference type="Pfam" id="PF02445">
    <property type="entry name" value="NadA"/>
    <property type="match status" value="1"/>
</dbReference>
<comment type="catalytic activity">
    <reaction evidence="9">
        <text>iminosuccinate + dihydroxyacetone phosphate = quinolinate + phosphate + 2 H2O + H(+)</text>
        <dbReference type="Rhea" id="RHEA:25888"/>
        <dbReference type="ChEBI" id="CHEBI:15377"/>
        <dbReference type="ChEBI" id="CHEBI:15378"/>
        <dbReference type="ChEBI" id="CHEBI:29959"/>
        <dbReference type="ChEBI" id="CHEBI:43474"/>
        <dbReference type="ChEBI" id="CHEBI:57642"/>
        <dbReference type="ChEBI" id="CHEBI:77875"/>
        <dbReference type="EC" id="2.5.1.72"/>
    </reaction>
</comment>
<feature type="binding site" evidence="9">
    <location>
        <position position="21"/>
    </location>
    <ligand>
        <name>iminosuccinate</name>
        <dbReference type="ChEBI" id="CHEBI:77875"/>
    </ligand>
</feature>
<dbReference type="EMBL" id="BAAACG010000010">
    <property type="protein sequence ID" value="GAA0743258.1"/>
    <property type="molecule type" value="Genomic_DNA"/>
</dbReference>
<evidence type="ECO:0000256" key="1">
    <source>
        <dbReference type="ARBA" id="ARBA00005065"/>
    </source>
</evidence>
<keyword evidence="8 9" id="KW-0411">Iron-sulfur</keyword>
<keyword evidence="3 9" id="KW-0004">4Fe-4S</keyword>
<evidence type="ECO:0000256" key="8">
    <source>
        <dbReference type="ARBA" id="ARBA00023014"/>
    </source>
</evidence>
<feature type="binding site" evidence="9">
    <location>
        <position position="169"/>
    </location>
    <ligand>
        <name>[4Fe-4S] cluster</name>
        <dbReference type="ChEBI" id="CHEBI:49883"/>
    </ligand>
</feature>
<keyword evidence="6 9" id="KW-0479">Metal-binding</keyword>
<reference evidence="10 11" key="1">
    <citation type="journal article" date="2019" name="Int. J. Syst. Evol. Microbiol.">
        <title>The Global Catalogue of Microorganisms (GCM) 10K type strain sequencing project: providing services to taxonomists for standard genome sequencing and annotation.</title>
        <authorList>
            <consortium name="The Broad Institute Genomics Platform"/>
            <consortium name="The Broad Institute Genome Sequencing Center for Infectious Disease"/>
            <person name="Wu L."/>
            <person name="Ma J."/>
        </authorList>
    </citation>
    <scope>NUCLEOTIDE SEQUENCE [LARGE SCALE GENOMIC DNA]</scope>
    <source>
        <strain evidence="10 11">JCM 1407</strain>
    </source>
</reference>
<protein>
    <recommendedName>
        <fullName evidence="2 9">Quinolinate synthase</fullName>
        <ecNumber evidence="2 9">2.5.1.72</ecNumber>
    </recommendedName>
</protein>
<keyword evidence="5 9" id="KW-0808">Transferase</keyword>
<evidence type="ECO:0000313" key="11">
    <source>
        <dbReference type="Proteomes" id="UP001501510"/>
    </source>
</evidence>
<evidence type="ECO:0000313" key="10">
    <source>
        <dbReference type="EMBL" id="GAA0743258.1"/>
    </source>
</evidence>
<feature type="binding site" evidence="9">
    <location>
        <position position="257"/>
    </location>
    <ligand>
        <name>[4Fe-4S] cluster</name>
        <dbReference type="ChEBI" id="CHEBI:49883"/>
    </ligand>
</feature>
<proteinExistence type="inferred from homology"/>
<dbReference type="HAMAP" id="MF_00568">
    <property type="entry name" value="NadA_type2"/>
    <property type="match status" value="1"/>
</dbReference>
<dbReference type="PANTHER" id="PTHR30573:SF0">
    <property type="entry name" value="QUINOLINATE SYNTHASE, CHLOROPLASTIC"/>
    <property type="match status" value="1"/>
</dbReference>
<dbReference type="NCBIfam" id="NF006878">
    <property type="entry name" value="PRK09375.1-2"/>
    <property type="match status" value="1"/>
</dbReference>
<evidence type="ECO:0000256" key="9">
    <source>
        <dbReference type="HAMAP-Rule" id="MF_00568"/>
    </source>
</evidence>
<comment type="cofactor">
    <cofactor evidence="9">
        <name>[4Fe-4S] cluster</name>
        <dbReference type="ChEBI" id="CHEBI:49883"/>
    </cofactor>
    <text evidence="9">Binds 1 [4Fe-4S] cluster per subunit.</text>
</comment>
<sequence>MNLKEKIQKLKKEKNAVILCHYYQRPEIQEVADYIGDSYYLSKIGKESMENTIVFCGVKFMAESAKILSPQKSILFPNINAGCPMADMATLKQVKEFKKENPNVKIVCYVNSSSEVKALSDVCCTSSNAIKIINKLDCDRILFLPDKNLGSYIQEKVKDKEIILWKGFCVSHSRIDKKEVLKVKNSVENLITLAHPECEKEIREEADFIGSTGQMIDYISKSLNKDFLVLTEEGILHTLNKNNPDKNFYTLDSNITCSNMKKVTLNDVYESLLYGKHDVKLEEDIMNKAYKSLNNMHILSK</sequence>
<evidence type="ECO:0000256" key="6">
    <source>
        <dbReference type="ARBA" id="ARBA00022723"/>
    </source>
</evidence>